<dbReference type="EMBL" id="FR904352">
    <property type="protein sequence ID" value="CDQ60532.1"/>
    <property type="molecule type" value="Genomic_DNA"/>
</dbReference>
<evidence type="ECO:0000313" key="3">
    <source>
        <dbReference type="Proteomes" id="UP000193380"/>
    </source>
</evidence>
<accession>A0A060W095</accession>
<feature type="domain" description="Alpha-macroglobulin-like TED" evidence="1">
    <location>
        <begin position="1"/>
        <end position="202"/>
    </location>
</feature>
<sequence length="259" mass="28630">MTVYVAKVFAMSSTLISVLEKVLCSTAKWLILHTQQPDGIFSEFAPVIHAEITGNMRGSDIDTSMTAFVLIAMQEASSLCEQSVNSLPVSMIKAVTYLERHLATLNNPYAVAMTSYALANAGKLNKETLLKFASPQLDHWPVPDGNQYTLEATLYALLALVKVKAIEEAGHIVKWLNTQNKVGGGYGSTQSTIMVFQAVAEYWSNVKERKDIDLNIHIEVADRASVAKWAINNKNQILSHNDKVNAIDKNLTVKSLRKY</sequence>
<proteinExistence type="predicted"/>
<dbReference type="GO" id="GO:0005615">
    <property type="term" value="C:extracellular space"/>
    <property type="evidence" value="ECO:0007669"/>
    <property type="project" value="InterPro"/>
</dbReference>
<dbReference type="STRING" id="8022.A0A060W095"/>
<evidence type="ECO:0000259" key="1">
    <source>
        <dbReference type="Pfam" id="PF07678"/>
    </source>
</evidence>
<reference evidence="2" key="1">
    <citation type="journal article" date="2014" name="Nat. Commun.">
        <title>The rainbow trout genome provides novel insights into evolution after whole-genome duplication in vertebrates.</title>
        <authorList>
            <person name="Berthelot C."/>
            <person name="Brunet F."/>
            <person name="Chalopin D."/>
            <person name="Juanchich A."/>
            <person name="Bernard M."/>
            <person name="Noel B."/>
            <person name="Bento P."/>
            <person name="Da Silva C."/>
            <person name="Labadie K."/>
            <person name="Alberti A."/>
            <person name="Aury J.M."/>
            <person name="Louis A."/>
            <person name="Dehais P."/>
            <person name="Bardou P."/>
            <person name="Montfort J."/>
            <person name="Klopp C."/>
            <person name="Cabau C."/>
            <person name="Gaspin C."/>
            <person name="Thorgaard G.H."/>
            <person name="Boussaha M."/>
            <person name="Quillet E."/>
            <person name="Guyomard R."/>
            <person name="Galiana D."/>
            <person name="Bobe J."/>
            <person name="Volff J.N."/>
            <person name="Genet C."/>
            <person name="Wincker P."/>
            <person name="Jaillon O."/>
            <person name="Roest Crollius H."/>
            <person name="Guiguen Y."/>
        </authorList>
    </citation>
    <scope>NUCLEOTIDE SEQUENCE [LARGE SCALE GENOMIC DNA]</scope>
</reference>
<dbReference type="Gene3D" id="2.20.210.20">
    <property type="match status" value="1"/>
</dbReference>
<dbReference type="InterPro" id="IPR050473">
    <property type="entry name" value="A2M/Complement_sys"/>
</dbReference>
<gene>
    <name evidence="2" type="ORF">GSONMT00081968001</name>
</gene>
<organism evidence="2 3">
    <name type="scientific">Oncorhynchus mykiss</name>
    <name type="common">Rainbow trout</name>
    <name type="synonym">Salmo gairdneri</name>
    <dbReference type="NCBI Taxonomy" id="8022"/>
    <lineage>
        <taxon>Eukaryota</taxon>
        <taxon>Metazoa</taxon>
        <taxon>Chordata</taxon>
        <taxon>Craniata</taxon>
        <taxon>Vertebrata</taxon>
        <taxon>Euteleostomi</taxon>
        <taxon>Actinopterygii</taxon>
        <taxon>Neopterygii</taxon>
        <taxon>Teleostei</taxon>
        <taxon>Protacanthopterygii</taxon>
        <taxon>Salmoniformes</taxon>
        <taxon>Salmonidae</taxon>
        <taxon>Salmoninae</taxon>
        <taxon>Oncorhynchus</taxon>
    </lineage>
</organism>
<dbReference type="Gene3D" id="1.50.10.20">
    <property type="match status" value="1"/>
</dbReference>
<dbReference type="AlphaFoldDB" id="A0A060W095"/>
<dbReference type="Proteomes" id="UP000193380">
    <property type="component" value="Unassembled WGS sequence"/>
</dbReference>
<dbReference type="Pfam" id="PF07678">
    <property type="entry name" value="TED_complement"/>
    <property type="match status" value="1"/>
</dbReference>
<reference evidence="2" key="2">
    <citation type="submission" date="2014-03" db="EMBL/GenBank/DDBJ databases">
        <authorList>
            <person name="Genoscope - CEA"/>
        </authorList>
    </citation>
    <scope>NUCLEOTIDE SEQUENCE</scope>
</reference>
<dbReference type="InterPro" id="IPR008930">
    <property type="entry name" value="Terpenoid_cyclase/PrenylTrfase"/>
</dbReference>
<name>A0A060W095_ONCMY</name>
<dbReference type="PaxDb" id="8022-A0A060W095"/>
<evidence type="ECO:0000313" key="2">
    <source>
        <dbReference type="EMBL" id="CDQ60532.1"/>
    </source>
</evidence>
<dbReference type="SUPFAM" id="SSF48239">
    <property type="entry name" value="Terpenoid cyclases/Protein prenyltransferases"/>
    <property type="match status" value="1"/>
</dbReference>
<dbReference type="PANTHER" id="PTHR11412">
    <property type="entry name" value="MACROGLOBULIN / COMPLEMENT"/>
    <property type="match status" value="1"/>
</dbReference>
<protein>
    <recommendedName>
        <fullName evidence="1">Alpha-macroglobulin-like TED domain-containing protein</fullName>
    </recommendedName>
</protein>
<dbReference type="InterPro" id="IPR011626">
    <property type="entry name" value="Alpha-macroglobulin_TED"/>
</dbReference>
<dbReference type="PANTHER" id="PTHR11412:SF81">
    <property type="entry name" value="COMPLEMENT C3"/>
    <property type="match status" value="1"/>
</dbReference>